<dbReference type="Proteomes" id="UP000822476">
    <property type="component" value="Unassembled WGS sequence"/>
</dbReference>
<keyword evidence="2" id="KW-1185">Reference proteome</keyword>
<name>A0A8S9YGB5_9TREM</name>
<evidence type="ECO:0000313" key="1">
    <source>
        <dbReference type="EMBL" id="KAF7245091.1"/>
    </source>
</evidence>
<gene>
    <name evidence="1" type="ORF">EG68_09543</name>
</gene>
<reference evidence="1" key="1">
    <citation type="submission" date="2019-07" db="EMBL/GenBank/DDBJ databases">
        <title>Annotation for the trematode Paragonimus miyazaki's.</title>
        <authorList>
            <person name="Choi Y.-J."/>
        </authorList>
    </citation>
    <scope>NUCLEOTIDE SEQUENCE</scope>
    <source>
        <strain evidence="1">Japan</strain>
    </source>
</reference>
<dbReference type="EMBL" id="JTDE01006190">
    <property type="protein sequence ID" value="KAF7245091.1"/>
    <property type="molecule type" value="Genomic_DNA"/>
</dbReference>
<dbReference type="AlphaFoldDB" id="A0A8S9YGB5"/>
<accession>A0A8S9YGB5</accession>
<organism evidence="1 2">
    <name type="scientific">Paragonimus skrjabini miyazakii</name>
    <dbReference type="NCBI Taxonomy" id="59628"/>
    <lineage>
        <taxon>Eukaryota</taxon>
        <taxon>Metazoa</taxon>
        <taxon>Spiralia</taxon>
        <taxon>Lophotrochozoa</taxon>
        <taxon>Platyhelminthes</taxon>
        <taxon>Trematoda</taxon>
        <taxon>Digenea</taxon>
        <taxon>Plagiorchiida</taxon>
        <taxon>Troglotremata</taxon>
        <taxon>Troglotrematidae</taxon>
        <taxon>Paragonimus</taxon>
    </lineage>
</organism>
<sequence>MNGTLNGNDTDNQTVEVGHDRPFMCDLVPLDAADRLDGTWTANVYGQAADVVVVDLANGRARVVPRDPPGFYKSVGQVQVHCVFTTPNGTMLFDFNRTVTIGGG</sequence>
<proteinExistence type="predicted"/>
<evidence type="ECO:0000313" key="2">
    <source>
        <dbReference type="Proteomes" id="UP000822476"/>
    </source>
</evidence>
<comment type="caution">
    <text evidence="1">The sequence shown here is derived from an EMBL/GenBank/DDBJ whole genome shotgun (WGS) entry which is preliminary data.</text>
</comment>
<dbReference type="OrthoDB" id="6277134at2759"/>
<protein>
    <submittedName>
        <fullName evidence="1">Uncharacterized protein</fullName>
    </submittedName>
</protein>